<evidence type="ECO:0000313" key="6">
    <source>
        <dbReference type="Proteomes" id="UP000561726"/>
    </source>
</evidence>
<evidence type="ECO:0000256" key="2">
    <source>
        <dbReference type="SAM" id="Phobius"/>
    </source>
</evidence>
<evidence type="ECO:0000313" key="5">
    <source>
        <dbReference type="Proteomes" id="UP000029864"/>
    </source>
</evidence>
<dbReference type="Proteomes" id="UP000029864">
    <property type="component" value="Unassembled WGS sequence"/>
</dbReference>
<evidence type="ECO:0000313" key="4">
    <source>
        <dbReference type="EMBL" id="MBB5640595.1"/>
    </source>
</evidence>
<dbReference type="RefSeq" id="WP_035840773.1">
    <property type="nucleotide sequence ID" value="NZ_JACHBQ010000001.1"/>
</dbReference>
<feature type="transmembrane region" description="Helical" evidence="2">
    <location>
        <begin position="59"/>
        <end position="81"/>
    </location>
</feature>
<dbReference type="STRING" id="1001240.GY21_20745"/>
<organism evidence="3 5">
    <name type="scientific">Cryobacterium roopkundense</name>
    <dbReference type="NCBI Taxonomy" id="1001240"/>
    <lineage>
        <taxon>Bacteria</taxon>
        <taxon>Bacillati</taxon>
        <taxon>Actinomycetota</taxon>
        <taxon>Actinomycetes</taxon>
        <taxon>Micrococcales</taxon>
        <taxon>Microbacteriaceae</taxon>
        <taxon>Cryobacterium</taxon>
    </lineage>
</organism>
<sequence length="202" mass="20976">MHDDDHALRDELRAADPARALPPASPTWIDHRMEQIMTDQSVTTPAVTPEEPRRAFRRWMPVAGVAAGLAIAAAIVAPLVLGGPKPTVESLQPSMGGGLASGSCLVLEPATVAAQDQAFAATVLQIQGNTVVLEVTERFVGEVADRVEVAQVDETASDFSGVPFQVGQSYLVGAINGTITGCGVTGADSAELRAVYDAAFPG</sequence>
<keyword evidence="2" id="KW-0472">Membrane</keyword>
<reference evidence="3 5" key="1">
    <citation type="submission" date="2014-08" db="EMBL/GenBank/DDBJ databases">
        <authorList>
            <person name="Sisinthy S."/>
        </authorList>
    </citation>
    <scope>NUCLEOTIDE SEQUENCE [LARGE SCALE GENOMIC DNA]</scope>
    <source>
        <strain evidence="3 5">RuG17</strain>
    </source>
</reference>
<dbReference type="OrthoDB" id="5117757at2"/>
<comment type="caution">
    <text evidence="3">The sequence shown here is derived from an EMBL/GenBank/DDBJ whole genome shotgun (WGS) entry which is preliminary data.</text>
</comment>
<proteinExistence type="predicted"/>
<dbReference type="Proteomes" id="UP000561726">
    <property type="component" value="Unassembled WGS sequence"/>
</dbReference>
<gene>
    <name evidence="4" type="ORF">BJ997_001143</name>
    <name evidence="3" type="ORF">GY21_20745</name>
</gene>
<dbReference type="EMBL" id="JPXF01000162">
    <property type="protein sequence ID" value="KGJ71644.1"/>
    <property type="molecule type" value="Genomic_DNA"/>
</dbReference>
<dbReference type="EMBL" id="JACHBQ010000001">
    <property type="protein sequence ID" value="MBB5640595.1"/>
    <property type="molecule type" value="Genomic_DNA"/>
</dbReference>
<protein>
    <submittedName>
        <fullName evidence="3">Uncharacterized protein</fullName>
    </submittedName>
</protein>
<evidence type="ECO:0000313" key="3">
    <source>
        <dbReference type="EMBL" id="KGJ71644.1"/>
    </source>
</evidence>
<dbReference type="eggNOG" id="ENOG50349PK">
    <property type="taxonomic scope" value="Bacteria"/>
</dbReference>
<keyword evidence="2" id="KW-1133">Transmembrane helix</keyword>
<dbReference type="AlphaFoldDB" id="A0A099IZS1"/>
<evidence type="ECO:0000256" key="1">
    <source>
        <dbReference type="SAM" id="MobiDB-lite"/>
    </source>
</evidence>
<name>A0A099IZS1_9MICO</name>
<feature type="compositionally biased region" description="Basic and acidic residues" evidence="1">
    <location>
        <begin position="1"/>
        <end position="16"/>
    </location>
</feature>
<keyword evidence="5" id="KW-1185">Reference proteome</keyword>
<feature type="region of interest" description="Disordered" evidence="1">
    <location>
        <begin position="1"/>
        <end position="25"/>
    </location>
</feature>
<keyword evidence="2" id="KW-0812">Transmembrane</keyword>
<accession>A0A099IZS1</accession>
<reference evidence="4 6" key="2">
    <citation type="submission" date="2020-08" db="EMBL/GenBank/DDBJ databases">
        <title>Sequencing the genomes of 1000 actinobacteria strains.</title>
        <authorList>
            <person name="Klenk H.-P."/>
        </authorList>
    </citation>
    <scope>NUCLEOTIDE SEQUENCE [LARGE SCALE GENOMIC DNA]</scope>
    <source>
        <strain evidence="4 6">DSM 21065</strain>
    </source>
</reference>